<evidence type="ECO:0000313" key="2">
    <source>
        <dbReference type="EMBL" id="KAH0932160.1"/>
    </source>
</evidence>
<keyword evidence="3" id="KW-1185">Reference proteome</keyword>
<accession>A0ABQ8DS14</accession>
<organism evidence="2 3">
    <name type="scientific">Brassica napus</name>
    <name type="common">Rape</name>
    <dbReference type="NCBI Taxonomy" id="3708"/>
    <lineage>
        <taxon>Eukaryota</taxon>
        <taxon>Viridiplantae</taxon>
        <taxon>Streptophyta</taxon>
        <taxon>Embryophyta</taxon>
        <taxon>Tracheophyta</taxon>
        <taxon>Spermatophyta</taxon>
        <taxon>Magnoliopsida</taxon>
        <taxon>eudicotyledons</taxon>
        <taxon>Gunneridae</taxon>
        <taxon>Pentapetalae</taxon>
        <taxon>rosids</taxon>
        <taxon>malvids</taxon>
        <taxon>Brassicales</taxon>
        <taxon>Brassicaceae</taxon>
        <taxon>Brassiceae</taxon>
        <taxon>Brassica</taxon>
    </lineage>
</organism>
<evidence type="ECO:0000256" key="1">
    <source>
        <dbReference type="SAM" id="MobiDB-lite"/>
    </source>
</evidence>
<feature type="compositionally biased region" description="Polar residues" evidence="1">
    <location>
        <begin position="7"/>
        <end position="22"/>
    </location>
</feature>
<comment type="caution">
    <text evidence="2">The sequence shown here is derived from an EMBL/GenBank/DDBJ whole genome shotgun (WGS) entry which is preliminary data.</text>
</comment>
<proteinExistence type="predicted"/>
<feature type="region of interest" description="Disordered" evidence="1">
    <location>
        <begin position="1"/>
        <end position="57"/>
    </location>
</feature>
<dbReference type="Proteomes" id="UP000824890">
    <property type="component" value="Unassembled WGS sequence"/>
</dbReference>
<feature type="compositionally biased region" description="Polar residues" evidence="1">
    <location>
        <begin position="110"/>
        <end position="120"/>
    </location>
</feature>
<dbReference type="EMBL" id="JAGKQM010000003">
    <property type="protein sequence ID" value="KAH0932160.1"/>
    <property type="molecule type" value="Genomic_DNA"/>
</dbReference>
<sequence length="120" mass="13627">MVMGQAQGRSPNITEFKQNPRNGQEDINKQWAKPRKYTTATRPKQLETGPFALDTTAGAPNLQSLRTYTHVHRRTVFTPEGSSDNRERLRLWTTRNAGQSNREPHKLLLKTSSPSPESLN</sequence>
<reference evidence="2 3" key="1">
    <citation type="submission" date="2021-05" db="EMBL/GenBank/DDBJ databases">
        <title>Genome Assembly of Synthetic Allotetraploid Brassica napus Reveals Homoeologous Exchanges between Subgenomes.</title>
        <authorList>
            <person name="Davis J.T."/>
        </authorList>
    </citation>
    <scope>NUCLEOTIDE SEQUENCE [LARGE SCALE GENOMIC DNA]</scope>
    <source>
        <strain evidence="3">cv. Da-Ae</strain>
        <tissue evidence="2">Seedling</tissue>
    </source>
</reference>
<name>A0ABQ8DS14_BRANA</name>
<gene>
    <name evidence="2" type="ORF">HID58_009277</name>
</gene>
<protein>
    <submittedName>
        <fullName evidence="2">Uncharacterized protein</fullName>
    </submittedName>
</protein>
<feature type="region of interest" description="Disordered" evidence="1">
    <location>
        <begin position="94"/>
        <end position="120"/>
    </location>
</feature>
<evidence type="ECO:0000313" key="3">
    <source>
        <dbReference type="Proteomes" id="UP000824890"/>
    </source>
</evidence>